<dbReference type="InterPro" id="IPR020841">
    <property type="entry name" value="PKS_Beta-ketoAc_synthase_dom"/>
</dbReference>
<dbReference type="PANTHER" id="PTHR11712">
    <property type="entry name" value="POLYKETIDE SYNTHASE-RELATED"/>
    <property type="match status" value="1"/>
</dbReference>
<organism evidence="6 7">
    <name type="scientific">Streptomyces iconiensis</name>
    <dbReference type="NCBI Taxonomy" id="1384038"/>
    <lineage>
        <taxon>Bacteria</taxon>
        <taxon>Bacillati</taxon>
        <taxon>Actinomycetota</taxon>
        <taxon>Actinomycetes</taxon>
        <taxon>Kitasatosporales</taxon>
        <taxon>Streptomycetaceae</taxon>
        <taxon>Streptomyces</taxon>
    </lineage>
</organism>
<evidence type="ECO:0000313" key="6">
    <source>
        <dbReference type="EMBL" id="MDJ1130487.1"/>
    </source>
</evidence>
<evidence type="ECO:0000313" key="7">
    <source>
        <dbReference type="Proteomes" id="UP001214441"/>
    </source>
</evidence>
<dbReference type="InterPro" id="IPR016039">
    <property type="entry name" value="Thiolase-like"/>
</dbReference>
<dbReference type="CDD" id="cd00834">
    <property type="entry name" value="KAS_I_II"/>
    <property type="match status" value="1"/>
</dbReference>
<evidence type="ECO:0000256" key="1">
    <source>
        <dbReference type="ARBA" id="ARBA00008467"/>
    </source>
</evidence>
<dbReference type="GO" id="GO:0016746">
    <property type="term" value="F:acyltransferase activity"/>
    <property type="evidence" value="ECO:0007669"/>
    <property type="project" value="UniProtKB-KW"/>
</dbReference>
<comment type="caution">
    <text evidence="6">The sequence shown here is derived from an EMBL/GenBank/DDBJ whole genome shotgun (WGS) entry which is preliminary data.</text>
</comment>
<dbReference type="SUPFAM" id="SSF53901">
    <property type="entry name" value="Thiolase-like"/>
    <property type="match status" value="2"/>
</dbReference>
<evidence type="ECO:0000256" key="4">
    <source>
        <dbReference type="RuleBase" id="RU003694"/>
    </source>
</evidence>
<dbReference type="InterPro" id="IPR000794">
    <property type="entry name" value="Beta-ketoacyl_synthase"/>
</dbReference>
<accession>A0ABT6ZN51</accession>
<evidence type="ECO:0000259" key="5">
    <source>
        <dbReference type="PROSITE" id="PS52004"/>
    </source>
</evidence>
<dbReference type="PANTHER" id="PTHR11712:SF347">
    <property type="entry name" value="BETA KETOACYL-ACYL CARRIER PROTEIN SYNTHASE"/>
    <property type="match status" value="1"/>
</dbReference>
<dbReference type="RefSeq" id="WP_274039834.1">
    <property type="nucleotide sequence ID" value="NZ_JANCPR020000001.1"/>
</dbReference>
<evidence type="ECO:0000256" key="3">
    <source>
        <dbReference type="ARBA" id="ARBA00023315"/>
    </source>
</evidence>
<dbReference type="SMART" id="SM00825">
    <property type="entry name" value="PKS_KS"/>
    <property type="match status" value="1"/>
</dbReference>
<dbReference type="PROSITE" id="PS00606">
    <property type="entry name" value="KS3_1"/>
    <property type="match status" value="1"/>
</dbReference>
<evidence type="ECO:0000256" key="2">
    <source>
        <dbReference type="ARBA" id="ARBA00022679"/>
    </source>
</evidence>
<keyword evidence="7" id="KW-1185">Reference proteome</keyword>
<dbReference type="EMBL" id="JANCPR020000001">
    <property type="protein sequence ID" value="MDJ1130487.1"/>
    <property type="molecule type" value="Genomic_DNA"/>
</dbReference>
<feature type="domain" description="Ketosynthase family 3 (KS3)" evidence="5">
    <location>
        <begin position="3"/>
        <end position="406"/>
    </location>
</feature>
<dbReference type="InterPro" id="IPR018201">
    <property type="entry name" value="Ketoacyl_synth_AS"/>
</dbReference>
<gene>
    <name evidence="6" type="ORF">NMN56_000680</name>
</gene>
<sequence length="407" mass="41323">MTAEGAAITGIGMVTPSGVGVQASWAGILSGKPTAEVDDELAGLPVAFSCRVPDLDACARLTSRLALRLDRFTQMALIAAHEAVADAGLNSEAWHGERVAVVMGVGTASFDRLEAEVMKLASDQVRKISPLMIPRSIPNMASGEISLALKARGPSFATSTACASGATALGTALLLLRAGACDIAIAGGAESVRNRISAVGFSQLGALSTRSGSPAAASRPFDTGRDGFVLSEGAAVLVLERPAHARGRGARTRAILSGYGATCDAHHPTAPPVDGRGAAAALRMALADASLTADDIGHINAHGTSTPLNDAAECQALQAVFPQPPPTTSNKGVWGHSIGAAGAIEAAVTALTLEHQLLPPTANHTQQDPAFDLDIVTGSGRHHQVRAAVSNSFGFGGHNAVLILTVG</sequence>
<protein>
    <submittedName>
        <fullName evidence="6">Beta-ketoacyl-[acyl-carrier-protein] synthase family protein</fullName>
        <ecNumber evidence="6">2.3.1.-</ecNumber>
    </submittedName>
</protein>
<reference evidence="6 7" key="1">
    <citation type="submission" date="2023-05" db="EMBL/GenBank/DDBJ databases">
        <title>Streptantibioticus silvisoli sp. nov., acidotolerant actinomycetes 1 from pine litter.</title>
        <authorList>
            <person name="Swiecimska M."/>
            <person name="Golinska P."/>
            <person name="Sangal V."/>
            <person name="Wachnowicz B."/>
            <person name="Goodfellow M."/>
        </authorList>
    </citation>
    <scope>NUCLEOTIDE SEQUENCE [LARGE SCALE GENOMIC DNA]</scope>
    <source>
        <strain evidence="6 7">DSM 42109</strain>
    </source>
</reference>
<keyword evidence="3 6" id="KW-0012">Acyltransferase</keyword>
<dbReference type="InterPro" id="IPR014030">
    <property type="entry name" value="Ketoacyl_synth_N"/>
</dbReference>
<dbReference type="Proteomes" id="UP001214441">
    <property type="component" value="Unassembled WGS sequence"/>
</dbReference>
<dbReference type="Pfam" id="PF02801">
    <property type="entry name" value="Ketoacyl-synt_C"/>
    <property type="match status" value="1"/>
</dbReference>
<proteinExistence type="inferred from homology"/>
<keyword evidence="2 4" id="KW-0808">Transferase</keyword>
<dbReference type="NCBIfam" id="NF005589">
    <property type="entry name" value="PRK07314.1"/>
    <property type="match status" value="1"/>
</dbReference>
<dbReference type="EC" id="2.3.1.-" evidence="6"/>
<comment type="similarity">
    <text evidence="1 4">Belongs to the thiolase-like superfamily. Beta-ketoacyl-ACP synthases family.</text>
</comment>
<dbReference type="Pfam" id="PF00109">
    <property type="entry name" value="ketoacyl-synt"/>
    <property type="match status" value="1"/>
</dbReference>
<dbReference type="InterPro" id="IPR014031">
    <property type="entry name" value="Ketoacyl_synth_C"/>
</dbReference>
<dbReference type="PROSITE" id="PS52004">
    <property type="entry name" value="KS3_2"/>
    <property type="match status" value="1"/>
</dbReference>
<dbReference type="Gene3D" id="3.40.47.10">
    <property type="match status" value="1"/>
</dbReference>
<name>A0ABT6ZN51_9ACTN</name>